<comment type="function">
    <text evidence="5">Activates KDO (a required 8-carbon sugar) for incorporation into bacterial lipopolysaccharide in Gram-negative bacteria.</text>
</comment>
<evidence type="ECO:0000256" key="2">
    <source>
        <dbReference type="ARBA" id="ARBA00022679"/>
    </source>
</evidence>
<dbReference type="GO" id="GO:0008690">
    <property type="term" value="F:3-deoxy-manno-octulosonate cytidylyltransferase activity"/>
    <property type="evidence" value="ECO:0007669"/>
    <property type="project" value="UniProtKB-UniRule"/>
</dbReference>
<evidence type="ECO:0000256" key="5">
    <source>
        <dbReference type="HAMAP-Rule" id="MF_00057"/>
    </source>
</evidence>
<dbReference type="NCBIfam" id="NF003952">
    <property type="entry name" value="PRK05450.1-5"/>
    <property type="match status" value="1"/>
</dbReference>
<dbReference type="PANTHER" id="PTHR42866:SF2">
    <property type="entry name" value="3-DEOXY-MANNO-OCTULOSONATE CYTIDYLYLTRANSFERASE, MITOCHONDRIAL"/>
    <property type="match status" value="1"/>
</dbReference>
<comment type="pathway">
    <text evidence="5">Nucleotide-sugar biosynthesis; CMP-3-deoxy-D-manno-octulosonate biosynthesis; CMP-3-deoxy-D-manno-octulosonate from 3-deoxy-D-manno-octulosonate and CTP: step 1/1.</text>
</comment>
<name>A0A0W0VP72_9GAMM</name>
<protein>
    <recommendedName>
        <fullName evidence="5">3-deoxy-manno-octulosonate cytidylyltransferase</fullName>
        <ecNumber evidence="5">2.7.7.38</ecNumber>
    </recommendedName>
    <alternativeName>
        <fullName evidence="5">CMP-2-keto-3-deoxyoctulosonic acid synthase</fullName>
        <shortName evidence="5">CKS</shortName>
        <shortName evidence="5">CMP-KDO synthase</shortName>
    </alternativeName>
</protein>
<dbReference type="GO" id="GO:0005829">
    <property type="term" value="C:cytosol"/>
    <property type="evidence" value="ECO:0007669"/>
    <property type="project" value="TreeGrafter"/>
</dbReference>
<reference evidence="6 7" key="1">
    <citation type="submission" date="2015-11" db="EMBL/GenBank/DDBJ databases">
        <title>Genomic analysis of 38 Legionella species identifies large and diverse effector repertoires.</title>
        <authorList>
            <person name="Burstein D."/>
            <person name="Amaro F."/>
            <person name="Zusman T."/>
            <person name="Lifshitz Z."/>
            <person name="Cohen O."/>
            <person name="Gilbert J.A."/>
            <person name="Pupko T."/>
            <person name="Shuman H.A."/>
            <person name="Segal G."/>
        </authorList>
    </citation>
    <scope>NUCLEOTIDE SEQUENCE [LARGE SCALE GENOMIC DNA]</scope>
    <source>
        <strain evidence="6 7">ATCC 49505</strain>
    </source>
</reference>
<evidence type="ECO:0000313" key="6">
    <source>
        <dbReference type="EMBL" id="KTD21937.1"/>
    </source>
</evidence>
<dbReference type="InterPro" id="IPR029044">
    <property type="entry name" value="Nucleotide-diphossugar_trans"/>
</dbReference>
<dbReference type="FunFam" id="3.90.550.10:FF:000011">
    <property type="entry name" value="3-deoxy-manno-octulosonate cytidylyltransferase"/>
    <property type="match status" value="1"/>
</dbReference>
<comment type="subcellular location">
    <subcellularLocation>
        <location evidence="5">Cytoplasm</location>
    </subcellularLocation>
    <subcellularLocation>
        <location evidence="1">Membrane</location>
    </subcellularLocation>
</comment>
<dbReference type="RefSeq" id="WP_058529078.1">
    <property type="nucleotide sequence ID" value="NZ_CAAAHZ010000006.1"/>
</dbReference>
<sequence length="252" mass="28267">MSVEFHIVIPARFHSTRFPGKLLKLIQGITVIERVYRQALKANPKTITIATDHQAIFDMARGFGANTVMTSTHHASGTDRLAEVVERGHFDEQDIIVNVQGDEPFIAPALIAQVAASLRKANSPVATLCRLVDTLESARNPNVVKVVRDSQGYALYFSRSLIPFCRDNPDSIREVYRHIGLYAYRAGFLRQVVSWPACQLETTEALEQLRILWNGYPIKVDEACVEPLQDINTPEDLAKACQYLEQGIYSQP</sequence>
<dbReference type="UniPathway" id="UPA00358">
    <property type="reaction ID" value="UER00476"/>
</dbReference>
<dbReference type="EMBL" id="LNYK01000014">
    <property type="protein sequence ID" value="KTD21937.1"/>
    <property type="molecule type" value="Genomic_DNA"/>
</dbReference>
<dbReference type="SUPFAM" id="SSF53448">
    <property type="entry name" value="Nucleotide-diphospho-sugar transferases"/>
    <property type="match status" value="1"/>
</dbReference>
<dbReference type="HAMAP" id="MF_00057">
    <property type="entry name" value="KdsB"/>
    <property type="match status" value="1"/>
</dbReference>
<gene>
    <name evidence="5 6" type="primary">kdsB</name>
    <name evidence="6" type="ORF">Llon_1102</name>
</gene>
<keyword evidence="2 5" id="KW-0808">Transferase</keyword>
<dbReference type="OrthoDB" id="9815559at2"/>
<dbReference type="AlphaFoldDB" id="A0A0W0VP72"/>
<dbReference type="EC" id="2.7.7.38" evidence="5"/>
<comment type="catalytic activity">
    <reaction evidence="5">
        <text>3-deoxy-alpha-D-manno-oct-2-ulosonate + CTP = CMP-3-deoxy-beta-D-manno-octulosonate + diphosphate</text>
        <dbReference type="Rhea" id="RHEA:23448"/>
        <dbReference type="ChEBI" id="CHEBI:33019"/>
        <dbReference type="ChEBI" id="CHEBI:37563"/>
        <dbReference type="ChEBI" id="CHEBI:85986"/>
        <dbReference type="ChEBI" id="CHEBI:85987"/>
        <dbReference type="EC" id="2.7.7.38"/>
    </reaction>
</comment>
<evidence type="ECO:0000256" key="4">
    <source>
        <dbReference type="ARBA" id="ARBA00022985"/>
    </source>
</evidence>
<comment type="similarity">
    <text evidence="5">Belongs to the KdsB family.</text>
</comment>
<dbReference type="GO" id="GO:0009103">
    <property type="term" value="P:lipopolysaccharide biosynthetic process"/>
    <property type="evidence" value="ECO:0007669"/>
    <property type="project" value="UniProtKB-UniRule"/>
</dbReference>
<evidence type="ECO:0000256" key="1">
    <source>
        <dbReference type="ARBA" id="ARBA00004370"/>
    </source>
</evidence>
<dbReference type="NCBIfam" id="NF003950">
    <property type="entry name" value="PRK05450.1-3"/>
    <property type="match status" value="1"/>
</dbReference>
<dbReference type="GO" id="GO:0033468">
    <property type="term" value="P:CMP-keto-3-deoxy-D-manno-octulosonic acid biosynthetic process"/>
    <property type="evidence" value="ECO:0007669"/>
    <property type="project" value="UniProtKB-UniRule"/>
</dbReference>
<comment type="caution">
    <text evidence="6">The sequence shown here is derived from an EMBL/GenBank/DDBJ whole genome shotgun (WGS) entry which is preliminary data.</text>
</comment>
<dbReference type="PATRIC" id="fig|45068.5.peg.1187"/>
<dbReference type="PANTHER" id="PTHR42866">
    <property type="entry name" value="3-DEOXY-MANNO-OCTULOSONATE CYTIDYLYLTRANSFERASE"/>
    <property type="match status" value="1"/>
</dbReference>
<dbReference type="Pfam" id="PF02348">
    <property type="entry name" value="CTP_transf_3"/>
    <property type="match status" value="1"/>
</dbReference>
<keyword evidence="4 5" id="KW-0448">Lipopolysaccharide biosynthesis</keyword>
<dbReference type="NCBIfam" id="TIGR00466">
    <property type="entry name" value="kdsB"/>
    <property type="match status" value="1"/>
</dbReference>
<organism evidence="6 7">
    <name type="scientific">Legionella londiniensis</name>
    <dbReference type="NCBI Taxonomy" id="45068"/>
    <lineage>
        <taxon>Bacteria</taxon>
        <taxon>Pseudomonadati</taxon>
        <taxon>Pseudomonadota</taxon>
        <taxon>Gammaproteobacteria</taxon>
        <taxon>Legionellales</taxon>
        <taxon>Legionellaceae</taxon>
        <taxon>Legionella</taxon>
    </lineage>
</organism>
<keyword evidence="7" id="KW-1185">Reference proteome</keyword>
<dbReference type="InterPro" id="IPR003329">
    <property type="entry name" value="Cytidylyl_trans"/>
</dbReference>
<dbReference type="InterPro" id="IPR004528">
    <property type="entry name" value="KdsB"/>
</dbReference>
<evidence type="ECO:0000256" key="3">
    <source>
        <dbReference type="ARBA" id="ARBA00022695"/>
    </source>
</evidence>
<dbReference type="STRING" id="45068.Llon_1102"/>
<dbReference type="GO" id="GO:0016020">
    <property type="term" value="C:membrane"/>
    <property type="evidence" value="ECO:0007669"/>
    <property type="project" value="UniProtKB-SubCell"/>
</dbReference>
<dbReference type="CDD" id="cd02517">
    <property type="entry name" value="CMP-KDO-Synthetase"/>
    <property type="match status" value="1"/>
</dbReference>
<dbReference type="Proteomes" id="UP000054997">
    <property type="component" value="Unassembled WGS sequence"/>
</dbReference>
<dbReference type="Gene3D" id="3.90.550.10">
    <property type="entry name" value="Spore Coat Polysaccharide Biosynthesis Protein SpsA, Chain A"/>
    <property type="match status" value="1"/>
</dbReference>
<evidence type="ECO:0000313" key="7">
    <source>
        <dbReference type="Proteomes" id="UP000054997"/>
    </source>
</evidence>
<keyword evidence="3 5" id="KW-0548">Nucleotidyltransferase</keyword>
<proteinExistence type="inferred from homology"/>
<keyword evidence="5" id="KW-0963">Cytoplasm</keyword>
<accession>A0A0W0VP72</accession>